<dbReference type="EMBL" id="FOJA01000001">
    <property type="protein sequence ID" value="SEV93021.1"/>
    <property type="molecule type" value="Genomic_DNA"/>
</dbReference>
<evidence type="ECO:0000313" key="2">
    <source>
        <dbReference type="EMBL" id="SEV93021.1"/>
    </source>
</evidence>
<feature type="transmembrane region" description="Helical" evidence="1">
    <location>
        <begin position="126"/>
        <end position="149"/>
    </location>
</feature>
<proteinExistence type="predicted"/>
<keyword evidence="1" id="KW-0472">Membrane</keyword>
<gene>
    <name evidence="2" type="ORF">SAMN04487945_0423</name>
</gene>
<keyword evidence="1" id="KW-1133">Transmembrane helix</keyword>
<dbReference type="CDD" id="cd00090">
    <property type="entry name" value="HTH_ARSR"/>
    <property type="match status" value="1"/>
</dbReference>
<organism evidence="2 3">
    <name type="scientific">Halobacterium jilantaiense</name>
    <dbReference type="NCBI Taxonomy" id="355548"/>
    <lineage>
        <taxon>Archaea</taxon>
        <taxon>Methanobacteriati</taxon>
        <taxon>Methanobacteriota</taxon>
        <taxon>Stenosarchaea group</taxon>
        <taxon>Halobacteria</taxon>
        <taxon>Halobacteriales</taxon>
        <taxon>Halobacteriaceae</taxon>
        <taxon>Halobacterium</taxon>
    </lineage>
</organism>
<accession>A0A1I0MY51</accession>
<dbReference type="InterPro" id="IPR036390">
    <property type="entry name" value="WH_DNA-bd_sf"/>
</dbReference>
<dbReference type="SUPFAM" id="SSF46785">
    <property type="entry name" value="Winged helix' DNA-binding domain"/>
    <property type="match status" value="1"/>
</dbReference>
<dbReference type="Pfam" id="PF12840">
    <property type="entry name" value="HTH_20"/>
    <property type="match status" value="1"/>
</dbReference>
<evidence type="ECO:0000313" key="3">
    <source>
        <dbReference type="Proteomes" id="UP000198518"/>
    </source>
</evidence>
<dbReference type="InterPro" id="IPR011991">
    <property type="entry name" value="ArsR-like_HTH"/>
</dbReference>
<keyword evidence="1" id="KW-0812">Transmembrane</keyword>
<reference evidence="2 3" key="1">
    <citation type="submission" date="2016-10" db="EMBL/GenBank/DDBJ databases">
        <authorList>
            <person name="de Groot N.N."/>
        </authorList>
    </citation>
    <scope>NUCLEOTIDE SEQUENCE [LARGE SCALE GENOMIC DNA]</scope>
    <source>
        <strain evidence="2 3">CGMCC 1.5337</strain>
    </source>
</reference>
<sequence>MASPRDLAQNDRPLGRNEPLRIVDMNEKDAISLFETLGDETTLKIYTAIQQDPQTPSELREVTDTSLQNTHYHLNKLEDAGLVEPVDTWVSKRGKDMDVYGPTNSPLILSFAAEERTSRIRSRIKNALSILGVISFFSLLVEYAVAVFAEPASDWQQVGAGGYGEQRSLTELFFQYPGLCVFVVGLLVVLAYVAFVSSRR</sequence>
<feature type="transmembrane region" description="Helical" evidence="1">
    <location>
        <begin position="173"/>
        <end position="195"/>
    </location>
</feature>
<dbReference type="InterPro" id="IPR036388">
    <property type="entry name" value="WH-like_DNA-bd_sf"/>
</dbReference>
<protein>
    <submittedName>
        <fullName evidence="2">Helix-turn-helix domain-containing protein</fullName>
    </submittedName>
</protein>
<dbReference type="Proteomes" id="UP000198518">
    <property type="component" value="Unassembled WGS sequence"/>
</dbReference>
<evidence type="ECO:0000256" key="1">
    <source>
        <dbReference type="SAM" id="Phobius"/>
    </source>
</evidence>
<keyword evidence="3" id="KW-1185">Reference proteome</keyword>
<dbReference type="Gene3D" id="1.10.10.10">
    <property type="entry name" value="Winged helix-like DNA-binding domain superfamily/Winged helix DNA-binding domain"/>
    <property type="match status" value="1"/>
</dbReference>
<name>A0A1I0MY51_9EURY</name>
<dbReference type="AlphaFoldDB" id="A0A1I0MY51"/>